<dbReference type="PRINTS" id="PR01415">
    <property type="entry name" value="ANKYRIN"/>
</dbReference>
<evidence type="ECO:0000313" key="6">
    <source>
        <dbReference type="Proteomes" id="UP000321570"/>
    </source>
</evidence>
<evidence type="ECO:0000256" key="3">
    <source>
        <dbReference type="PROSITE-ProRule" id="PRU00023"/>
    </source>
</evidence>
<gene>
    <name evidence="5" type="ORF">WMSIL1_LOCUS3343</name>
</gene>
<evidence type="ECO:0000256" key="2">
    <source>
        <dbReference type="ARBA" id="ARBA00023043"/>
    </source>
</evidence>
<feature type="compositionally biased region" description="Low complexity" evidence="4">
    <location>
        <begin position="551"/>
        <end position="576"/>
    </location>
</feature>
<dbReference type="InterPro" id="IPR051637">
    <property type="entry name" value="Ank_repeat_dom-contain_49"/>
</dbReference>
<feature type="compositionally biased region" description="Basic and acidic residues" evidence="4">
    <location>
        <begin position="830"/>
        <end position="840"/>
    </location>
</feature>
<feature type="repeat" description="ANK" evidence="3">
    <location>
        <begin position="319"/>
        <end position="351"/>
    </location>
</feature>
<dbReference type="SMART" id="SM00248">
    <property type="entry name" value="ANK"/>
    <property type="match status" value="10"/>
</dbReference>
<dbReference type="InterPro" id="IPR002110">
    <property type="entry name" value="Ankyrin_rpt"/>
</dbReference>
<dbReference type="PROSITE" id="PS50297">
    <property type="entry name" value="ANK_REP_REGION"/>
    <property type="match status" value="3"/>
</dbReference>
<feature type="region of interest" description="Disordered" evidence="4">
    <location>
        <begin position="608"/>
        <end position="866"/>
    </location>
</feature>
<keyword evidence="6" id="KW-1185">Reference proteome</keyword>
<feature type="compositionally biased region" description="Low complexity" evidence="4">
    <location>
        <begin position="629"/>
        <end position="646"/>
    </location>
</feature>
<feature type="repeat" description="ANK" evidence="3">
    <location>
        <begin position="160"/>
        <end position="182"/>
    </location>
</feature>
<feature type="repeat" description="ANK" evidence="3">
    <location>
        <begin position="111"/>
        <end position="143"/>
    </location>
</feature>
<feature type="compositionally biased region" description="Polar residues" evidence="4">
    <location>
        <begin position="531"/>
        <end position="542"/>
    </location>
</feature>
<feature type="compositionally biased region" description="Basic and acidic residues" evidence="4">
    <location>
        <begin position="777"/>
        <end position="786"/>
    </location>
</feature>
<keyword evidence="2 3" id="KW-0040">ANK repeat</keyword>
<dbReference type="Gene3D" id="1.25.40.20">
    <property type="entry name" value="Ankyrin repeat-containing domain"/>
    <property type="match status" value="3"/>
</dbReference>
<feature type="region of interest" description="Disordered" evidence="4">
    <location>
        <begin position="510"/>
        <end position="580"/>
    </location>
</feature>
<dbReference type="Pfam" id="PF12796">
    <property type="entry name" value="Ank_2"/>
    <property type="match status" value="3"/>
</dbReference>
<proteinExistence type="predicted"/>
<name>A0A564Y854_HYMDI</name>
<dbReference type="SUPFAM" id="SSF48403">
    <property type="entry name" value="Ankyrin repeat"/>
    <property type="match status" value="1"/>
</dbReference>
<organism evidence="5 6">
    <name type="scientific">Hymenolepis diminuta</name>
    <name type="common">Rat tapeworm</name>
    <dbReference type="NCBI Taxonomy" id="6216"/>
    <lineage>
        <taxon>Eukaryota</taxon>
        <taxon>Metazoa</taxon>
        <taxon>Spiralia</taxon>
        <taxon>Lophotrochozoa</taxon>
        <taxon>Platyhelminthes</taxon>
        <taxon>Cestoda</taxon>
        <taxon>Eucestoda</taxon>
        <taxon>Cyclophyllidea</taxon>
        <taxon>Hymenolepididae</taxon>
        <taxon>Hymenolepis</taxon>
    </lineage>
</organism>
<feature type="compositionally biased region" description="Polar residues" evidence="4">
    <location>
        <begin position="765"/>
        <end position="776"/>
    </location>
</feature>
<reference evidence="5 6" key="1">
    <citation type="submission" date="2019-07" db="EMBL/GenBank/DDBJ databases">
        <authorList>
            <person name="Jastrzebski P J."/>
            <person name="Paukszto L."/>
            <person name="Jastrzebski P J."/>
        </authorList>
    </citation>
    <scope>NUCLEOTIDE SEQUENCE [LARGE SCALE GENOMIC DNA]</scope>
    <source>
        <strain evidence="5 6">WMS-il1</strain>
    </source>
</reference>
<dbReference type="Pfam" id="PF00023">
    <property type="entry name" value="Ank"/>
    <property type="match status" value="1"/>
</dbReference>
<dbReference type="InterPro" id="IPR036770">
    <property type="entry name" value="Ankyrin_rpt-contain_sf"/>
</dbReference>
<dbReference type="PANTHER" id="PTHR24180:SF45">
    <property type="entry name" value="POLY [ADP-RIBOSE] POLYMERASE TANKYRASE"/>
    <property type="match status" value="1"/>
</dbReference>
<feature type="repeat" description="ANK" evidence="3">
    <location>
        <begin position="242"/>
        <end position="274"/>
    </location>
</feature>
<keyword evidence="1" id="KW-0677">Repeat</keyword>
<feature type="repeat" description="ANK" evidence="3">
    <location>
        <begin position="352"/>
        <end position="387"/>
    </location>
</feature>
<sequence length="972" mass="106151">MSLCQRKRDEEKWTLWNPDISHSQLLTMKASHIIAVLNICKRGDVVFLRKLLASNCNFDEVKDQKGRNALHYCAETDDIASSSKAKPGGRLACAALLLDSEFKLQDQSDNEGFFPFHHAVMHGNIPLAKLILSHGIDVNVLVTPPSPDEVCQEAGNTAGSGRSALHLAVIYANYEMLEFLLSGSFEDDAGVKYEFYIDVNIQDAQSATALHYAVQLPEGISVSMIKCIVENSDVDINCTDAHGRTPLIWAATIGASLSTSTLLDLGANPSKAEKSGLTALHCSASRGHSSTVQSIIQHLDKTDLDKGGRKEVLDAQDTDGCTPLFYSVTMGHLGVTKKLLVAGADPNNTDSRGRNLFHCASRAPANSVSPVVDLLLENGADPSKVNSLGDTPLHEACSNSNKECVERLLKIPSVAETFINLKNAADQTPLQISTQQALRTKERELNLDHDKDIEICRLLVNVGANVGSEDEGESSPLSMVRTCLQNTPSYRPALELERIFNRSVNSRCSTQVSRTPIRSSSTNVDTKEMSDISSASVSYEKSTNMEDVCKSSARGEQSELSSSSSRSSSSDMSNRCRSYDENSDEIRKFVNEQIDVAASKEDLASNVEESLVQNENKSEHLSKRAPSWKSIIRSSSKDTSSSVAISKDSRVNSVVSDRKRSESLIQTAAKSVSQSTSTPRKSRSSMRSASVQPLEISLSEIQSQKSSTSRCLKTLSTSSASTKQSSRKSSSRPSSRKTITPQRTQTSKSASKTTSQKLCNGEPSRCSNLTPLQTHESSNRQAEDGTTKGPSSISSSSRSAPLKAQHLPAWTQTSFEASIPTNSKHFRPSRSSDRINELAKPRRRPRSSCDFPDKSGGLDGRHKLPQPTITPYLMPVARWPRTMASMLLMGEVSPLYCAQTLNAGGPMKSKKRPTKVLTERVRSAMEARVQLSLAEKDFVKLAAHVLDQYDTLLIERQKLARTKTTPQVGEKY</sequence>
<dbReference type="EMBL" id="CABIJS010000110">
    <property type="protein sequence ID" value="VUZ42928.1"/>
    <property type="molecule type" value="Genomic_DNA"/>
</dbReference>
<feature type="compositionally biased region" description="Polar residues" evidence="4">
    <location>
        <begin position="663"/>
        <end position="691"/>
    </location>
</feature>
<feature type="compositionally biased region" description="Polar residues" evidence="4">
    <location>
        <begin position="810"/>
        <end position="823"/>
    </location>
</feature>
<dbReference type="PANTHER" id="PTHR24180">
    <property type="entry name" value="CYCLIN-DEPENDENT KINASE INHIBITOR 2C-RELATED"/>
    <property type="match status" value="1"/>
</dbReference>
<dbReference type="AlphaFoldDB" id="A0A564Y854"/>
<feature type="compositionally biased region" description="Polar residues" evidence="4">
    <location>
        <begin position="510"/>
        <end position="524"/>
    </location>
</feature>
<feature type="compositionally biased region" description="Low complexity" evidence="4">
    <location>
        <begin position="731"/>
        <end position="757"/>
    </location>
</feature>
<evidence type="ECO:0000313" key="5">
    <source>
        <dbReference type="EMBL" id="VUZ42928.1"/>
    </source>
</evidence>
<evidence type="ECO:0000256" key="1">
    <source>
        <dbReference type="ARBA" id="ARBA00022737"/>
    </source>
</evidence>
<protein>
    <submittedName>
        <fullName evidence="5">Uncharacterized protein</fullName>
    </submittedName>
</protein>
<dbReference type="Proteomes" id="UP000321570">
    <property type="component" value="Unassembled WGS sequence"/>
</dbReference>
<evidence type="ECO:0000256" key="4">
    <source>
        <dbReference type="SAM" id="MobiDB-lite"/>
    </source>
</evidence>
<dbReference type="PROSITE" id="PS50088">
    <property type="entry name" value="ANK_REPEAT"/>
    <property type="match status" value="5"/>
</dbReference>
<accession>A0A564Y854</accession>
<feature type="compositionally biased region" description="Polar residues" evidence="4">
    <location>
        <begin position="699"/>
        <end position="715"/>
    </location>
</feature>